<dbReference type="VEuPathDB" id="MicrosporidiaDB:AAJ76_3600030397"/>
<name>A0A0F9WBW0_9MICR</name>
<keyword evidence="3" id="KW-1185">Reference proteome</keyword>
<dbReference type="SUPFAM" id="SSF101447">
    <property type="entry name" value="Formin homology 2 domain (FH2 domain)"/>
    <property type="match status" value="1"/>
</dbReference>
<dbReference type="VEuPathDB" id="MicrosporidiaDB:G9O61_00g019870"/>
<dbReference type="Gene3D" id="1.20.58.2220">
    <property type="entry name" value="Formin, FH2 domain"/>
    <property type="match status" value="1"/>
</dbReference>
<dbReference type="EMBL" id="JPQZ01000036">
    <property type="protein sequence ID" value="KKO75011.1"/>
    <property type="molecule type" value="Genomic_DNA"/>
</dbReference>
<dbReference type="AlphaFoldDB" id="A0A0F9WBW0"/>
<protein>
    <submittedName>
        <fullName evidence="2">Formin-like protein</fullName>
    </submittedName>
</protein>
<reference evidence="2 3" key="1">
    <citation type="journal article" date="2015" name="Environ. Microbiol.">
        <title>Genome analyses suggest the presence of polyploidy and recent human-driven expansions in eight global populations of the honeybee pathogen Nosema ceranae.</title>
        <authorList>
            <person name="Pelin A."/>
            <person name="Selman M."/>
            <person name="Aris-Brosou S."/>
            <person name="Farinelli L."/>
            <person name="Corradi N."/>
        </authorList>
    </citation>
    <scope>NUCLEOTIDE SEQUENCE [LARGE SCALE GENOMIC DNA]</scope>
    <source>
        <strain evidence="2 3">PA08 1199</strain>
    </source>
</reference>
<dbReference type="RefSeq" id="XP_024330753.1">
    <property type="nucleotide sequence ID" value="XM_024475326.1"/>
</dbReference>
<dbReference type="InterPro" id="IPR015425">
    <property type="entry name" value="FH2_Formin"/>
</dbReference>
<dbReference type="OrthoDB" id="2196228at2759"/>
<feature type="domain" description="FH2" evidence="1">
    <location>
        <begin position="307"/>
        <end position="517"/>
    </location>
</feature>
<evidence type="ECO:0000313" key="3">
    <source>
        <dbReference type="Proteomes" id="UP000034350"/>
    </source>
</evidence>
<comment type="caution">
    <text evidence="2">The sequence shown here is derived from an EMBL/GenBank/DDBJ whole genome shotgun (WGS) entry which is preliminary data.</text>
</comment>
<proteinExistence type="predicted"/>
<dbReference type="Proteomes" id="UP000034350">
    <property type="component" value="Unassembled WGS sequence"/>
</dbReference>
<dbReference type="OMA" id="YFPTENE"/>
<gene>
    <name evidence="2" type="ORF">AAJ76_3600030397</name>
</gene>
<organism evidence="2 3">
    <name type="scientific">Vairimorpha ceranae</name>
    <dbReference type="NCBI Taxonomy" id="40302"/>
    <lineage>
        <taxon>Eukaryota</taxon>
        <taxon>Fungi</taxon>
        <taxon>Fungi incertae sedis</taxon>
        <taxon>Microsporidia</taxon>
        <taxon>Nosematidae</taxon>
        <taxon>Vairimorpha</taxon>
    </lineage>
</organism>
<evidence type="ECO:0000259" key="1">
    <source>
        <dbReference type="Pfam" id="PF02181"/>
    </source>
</evidence>
<accession>A0A0F9WBW0</accession>
<evidence type="ECO:0000313" key="2">
    <source>
        <dbReference type="EMBL" id="KKO75011.1"/>
    </source>
</evidence>
<sequence>MSNKSLDNLNTQFIDVLKSLNIEDNKHQKLSINLDLKKKIKTIISIQSLEERKSHIPKYLNNSNSYISLLSLSISLTTKTLYTIFCNHNGREILKNVIQNSDKEKTCLAIDLVYRLIKTYDLEFDIKLLIEKACEYEKWEVLDLVKTFDFFFDGDCLCQMLIYKFLHKLPDEFVSKIQQSKFNRIFEYIKNNRIYASNISLEKENLNNLEKILLDTLFIRTEKGLEVSVIRKSTTPEPVKITELNICQNSSIETKKSDTEEQLLVNESKPTVPVLTKPDTSLDEKKTLKKKFIFKKKEPSVAYLNIKWTKMHKVNTVFENINVDSFKSKFSKEDLDYFIVKKEIKKTTVVEKGSIKEVIMDPKKSYALNIALSRVKEDYKDVLQKIYNNDTTYINENLVNQLLLYFPTCQEMDNIMISNSTDKYVLFFKECGDRFLDVKENLLKIKLDILIRNFNFNYLLAFIGFFRDIKTSMFLNELLGIILYIGNIVNKGSTYANAEGFSILDIHNILNMRMQNNLSSTNVNCNNKISDFSSTKKDNIFTFKDLIRNKIRDCDVNLSIKNISYDNLLTDIQEINNVKKDLNFTHVKYDELINCYRELMSLANDIKKAYNLEKINDEIICIFITICEIFEKHN</sequence>
<dbReference type="GeneID" id="36320263"/>
<dbReference type="Pfam" id="PF02181">
    <property type="entry name" value="FH2"/>
    <property type="match status" value="1"/>
</dbReference>
<dbReference type="InterPro" id="IPR042201">
    <property type="entry name" value="FH2_Formin_sf"/>
</dbReference>
<dbReference type="VEuPathDB" id="MicrosporidiaDB:NCER_100732"/>